<dbReference type="UCSC" id="C13F10.1a">
    <property type="organism name" value="c. elegans"/>
</dbReference>
<dbReference type="Proteomes" id="UP000001940">
    <property type="component" value="Chromosome V"/>
</dbReference>
<dbReference type="ExpressionAtlas" id="Q95Q87">
    <property type="expression patterns" value="baseline"/>
</dbReference>
<dbReference type="AGR" id="WB:WBGene00015741"/>
<dbReference type="Bgee" id="WBGene00015741">
    <property type="expression patterns" value="Expressed in pharyngeal muscle cell (C elegans) and 3 other cell types or tissues"/>
</dbReference>
<keyword evidence="1" id="KW-0687">Ribonucleoprotein</keyword>
<evidence type="ECO:0000313" key="2">
    <source>
        <dbReference type="Proteomes" id="UP000001940"/>
    </source>
</evidence>
<organism evidence="1 2">
    <name type="scientific">Caenorhabditis elegans</name>
    <dbReference type="NCBI Taxonomy" id="6239"/>
    <lineage>
        <taxon>Eukaryota</taxon>
        <taxon>Metazoa</taxon>
        <taxon>Ecdysozoa</taxon>
        <taxon>Nematoda</taxon>
        <taxon>Chromadorea</taxon>
        <taxon>Rhabditida</taxon>
        <taxon>Rhabditina</taxon>
        <taxon>Rhabditomorpha</taxon>
        <taxon>Rhabditoidea</taxon>
        <taxon>Rhabditidae</taxon>
        <taxon>Peloderinae</taxon>
        <taxon>Caenorhabditis</taxon>
    </lineage>
</organism>
<protein>
    <submittedName>
        <fullName evidence="1">50S ribosomal protein L6</fullName>
    </submittedName>
</protein>
<keyword evidence="1" id="KW-0689">Ribosomal protein</keyword>
<proteinExistence type="predicted"/>
<accession>Q95Q87</accession>
<dbReference type="GeneID" id="24104204"/>
<dbReference type="CTD" id="24104204"/>
<dbReference type="WormBase" id="C13F10.1b">
    <property type="protein sequence ID" value="CE29483"/>
    <property type="gene ID" value="WBGene00015741"/>
</dbReference>
<dbReference type="SMR" id="Q95Q87"/>
<dbReference type="HOGENOM" id="CLU_2212323_0_0_1"/>
<dbReference type="RefSeq" id="NP_001294714.1">
    <property type="nucleotide sequence ID" value="NM_001307785.3"/>
</dbReference>
<dbReference type="GO" id="GO:0005840">
    <property type="term" value="C:ribosome"/>
    <property type="evidence" value="ECO:0007669"/>
    <property type="project" value="UniProtKB-KW"/>
</dbReference>
<evidence type="ECO:0000313" key="3">
    <source>
        <dbReference type="WormBase" id="C13F10.1b"/>
    </source>
</evidence>
<sequence length="107" mass="12106">MMIEVSLTNDSKSSTPICYMSANQYKTSPTAFSFLSPALGLGTRCSRQTLLKHTARLLAHDTFSRRVVSKFTLLSPRLVGRYRARHLFPKVNLSKMQVSPIIFEEII</sequence>
<dbReference type="AlphaFoldDB" id="Q95Q87"/>
<reference evidence="1 2" key="1">
    <citation type="journal article" date="1998" name="Science">
        <title>Genome sequence of the nematode C. elegans: a platform for investigating biology.</title>
        <authorList>
            <consortium name="The C. elegans sequencing consortium"/>
            <person name="Sulson J.E."/>
            <person name="Waterston R."/>
        </authorList>
    </citation>
    <scope>NUCLEOTIDE SEQUENCE [LARGE SCALE GENOMIC DNA]</scope>
    <source>
        <strain evidence="1 2">Bristol N2</strain>
    </source>
</reference>
<keyword evidence="2" id="KW-1185">Reference proteome</keyword>
<dbReference type="EMBL" id="BX284605">
    <property type="protein sequence ID" value="CCD63112.1"/>
    <property type="molecule type" value="Genomic_DNA"/>
</dbReference>
<evidence type="ECO:0000313" key="1">
    <source>
        <dbReference type="EMBL" id="CCD63112.1"/>
    </source>
</evidence>
<name>Q95Q87_CAEEL</name>
<gene>
    <name evidence="1 3" type="ORF">C13F10.1</name>
    <name evidence="1" type="ORF">CELE_C13F10.1</name>
</gene>